<evidence type="ECO:0000256" key="2">
    <source>
        <dbReference type="ARBA" id="ARBA00022475"/>
    </source>
</evidence>
<comment type="caution">
    <text evidence="9">The sequence shown here is derived from an EMBL/GenBank/DDBJ whole genome shotgun (WGS) entry which is preliminary data.</text>
</comment>
<sequence length="295" mass="32365">MKDTAVKIKFVDQPSKRKIHHTPIPLMGGVIIYIGCICSMLIFDGLSPRTLTLLIGGTMLLLTGLMDDWYKTKGLDFPILPRIIVYVLAASIPIYYGLEIQGITNLTGQGMIFFPSWISWIVTILWVFCITNMVNFIDGVDGLATGIVTISACTLFVVSMLKGQEGSAIMAIIIVACCLAFLAYNFYPAKIFMGDAGAIFLGYALAILSLDGALKSATVVSIVVSVFAIGVPIFDTIFVLIRRMIQNKGLHKADNLHTHHSLMKWGLTQIQTVSFLYLVGVVFSLMSIIILLIFK</sequence>
<keyword evidence="10" id="KW-1185">Reference proteome</keyword>
<feature type="transmembrane region" description="Helical" evidence="8">
    <location>
        <begin position="49"/>
        <end position="67"/>
    </location>
</feature>
<dbReference type="GO" id="GO:0044038">
    <property type="term" value="P:cell wall macromolecule biosynthetic process"/>
    <property type="evidence" value="ECO:0007669"/>
    <property type="project" value="TreeGrafter"/>
</dbReference>
<dbReference type="GO" id="GO:0046872">
    <property type="term" value="F:metal ion binding"/>
    <property type="evidence" value="ECO:0007669"/>
    <property type="project" value="UniProtKB-KW"/>
</dbReference>
<evidence type="ECO:0000256" key="5">
    <source>
        <dbReference type="ARBA" id="ARBA00022989"/>
    </source>
</evidence>
<dbReference type="GO" id="GO:0071555">
    <property type="term" value="P:cell wall organization"/>
    <property type="evidence" value="ECO:0007669"/>
    <property type="project" value="TreeGrafter"/>
</dbReference>
<keyword evidence="7" id="KW-0460">Magnesium</keyword>
<dbReference type="Proteomes" id="UP000448943">
    <property type="component" value="Unassembled WGS sequence"/>
</dbReference>
<dbReference type="Pfam" id="PF00953">
    <property type="entry name" value="Glycos_transf_4"/>
    <property type="match status" value="1"/>
</dbReference>
<dbReference type="GO" id="GO:0016780">
    <property type="term" value="F:phosphotransferase activity, for other substituted phosphate groups"/>
    <property type="evidence" value="ECO:0007669"/>
    <property type="project" value="InterPro"/>
</dbReference>
<dbReference type="GO" id="GO:0005886">
    <property type="term" value="C:plasma membrane"/>
    <property type="evidence" value="ECO:0007669"/>
    <property type="project" value="UniProtKB-SubCell"/>
</dbReference>
<accession>A0A6N9PXE2</accession>
<feature type="transmembrane region" description="Helical" evidence="8">
    <location>
        <begin position="167"/>
        <end position="184"/>
    </location>
</feature>
<feature type="transmembrane region" description="Helical" evidence="8">
    <location>
        <begin position="142"/>
        <end position="161"/>
    </location>
</feature>
<feature type="transmembrane region" description="Helical" evidence="8">
    <location>
        <begin position="191"/>
        <end position="210"/>
    </location>
</feature>
<dbReference type="GO" id="GO:0009103">
    <property type="term" value="P:lipopolysaccharide biosynthetic process"/>
    <property type="evidence" value="ECO:0007669"/>
    <property type="project" value="TreeGrafter"/>
</dbReference>
<dbReference type="InterPro" id="IPR000715">
    <property type="entry name" value="Glycosyl_transferase_4"/>
</dbReference>
<evidence type="ECO:0000313" key="9">
    <source>
        <dbReference type="EMBL" id="NBI27667.1"/>
    </source>
</evidence>
<proteinExistence type="predicted"/>
<comment type="cofactor">
    <cofactor evidence="7">
        <name>Mg(2+)</name>
        <dbReference type="ChEBI" id="CHEBI:18420"/>
    </cofactor>
</comment>
<feature type="transmembrane region" description="Helical" evidence="8">
    <location>
        <begin position="79"/>
        <end position="98"/>
    </location>
</feature>
<dbReference type="PROSITE" id="PS01348">
    <property type="entry name" value="MRAY_2"/>
    <property type="match status" value="1"/>
</dbReference>
<feature type="transmembrane region" description="Helical" evidence="8">
    <location>
        <begin position="24"/>
        <end position="43"/>
    </location>
</feature>
<reference evidence="9 10" key="1">
    <citation type="submission" date="2019-01" db="EMBL/GenBank/DDBJ databases">
        <title>Chengkuizengella sp. nov., isolated from deep-sea sediment of East Pacific Ocean.</title>
        <authorList>
            <person name="Yang J."/>
            <person name="Lai Q."/>
            <person name="Shao Z."/>
        </authorList>
    </citation>
    <scope>NUCLEOTIDE SEQUENCE [LARGE SCALE GENOMIC DNA]</scope>
    <source>
        <strain evidence="9 10">YPA3-1-1</strain>
    </source>
</reference>
<evidence type="ECO:0000256" key="3">
    <source>
        <dbReference type="ARBA" id="ARBA00022679"/>
    </source>
</evidence>
<evidence type="ECO:0000256" key="6">
    <source>
        <dbReference type="ARBA" id="ARBA00023136"/>
    </source>
</evidence>
<keyword evidence="4 8" id="KW-0812">Transmembrane</keyword>
<comment type="subcellular location">
    <subcellularLocation>
        <location evidence="1">Cell membrane</location>
        <topology evidence="1">Multi-pass membrane protein</topology>
    </subcellularLocation>
</comment>
<evidence type="ECO:0000313" key="10">
    <source>
        <dbReference type="Proteomes" id="UP000448943"/>
    </source>
</evidence>
<dbReference type="InterPro" id="IPR018480">
    <property type="entry name" value="PNAcMuramoyl-5peptid_Trfase_CS"/>
</dbReference>
<keyword evidence="5 8" id="KW-1133">Transmembrane helix</keyword>
<gene>
    <name evidence="9" type="ORF">ERL59_01660</name>
</gene>
<keyword evidence="6 8" id="KW-0472">Membrane</keyword>
<feature type="transmembrane region" description="Helical" evidence="8">
    <location>
        <begin position="216"/>
        <end position="241"/>
    </location>
</feature>
<feature type="transmembrane region" description="Helical" evidence="8">
    <location>
        <begin position="110"/>
        <end position="130"/>
    </location>
</feature>
<name>A0A6N9PXE2_9BACL</name>
<dbReference type="CDD" id="cd06853">
    <property type="entry name" value="GT_WecA_like"/>
    <property type="match status" value="1"/>
</dbReference>
<dbReference type="OrthoDB" id="9783652at2"/>
<dbReference type="PANTHER" id="PTHR22926:SF3">
    <property type="entry name" value="UNDECAPRENYL-PHOSPHATE ALPHA-N-ACETYLGLUCOSAMINYL 1-PHOSPHATE TRANSFERASE"/>
    <property type="match status" value="1"/>
</dbReference>
<keyword evidence="7" id="KW-0479">Metal-binding</keyword>
<evidence type="ECO:0000256" key="1">
    <source>
        <dbReference type="ARBA" id="ARBA00004651"/>
    </source>
</evidence>
<feature type="transmembrane region" description="Helical" evidence="8">
    <location>
        <begin position="273"/>
        <end position="294"/>
    </location>
</feature>
<keyword evidence="2" id="KW-1003">Cell membrane</keyword>
<feature type="binding site" evidence="7">
    <location>
        <position position="195"/>
    </location>
    <ligand>
        <name>Mg(2+)</name>
        <dbReference type="ChEBI" id="CHEBI:18420"/>
    </ligand>
</feature>
<organism evidence="9 10">
    <name type="scientific">Chengkuizengella marina</name>
    <dbReference type="NCBI Taxonomy" id="2507566"/>
    <lineage>
        <taxon>Bacteria</taxon>
        <taxon>Bacillati</taxon>
        <taxon>Bacillota</taxon>
        <taxon>Bacilli</taxon>
        <taxon>Bacillales</taxon>
        <taxon>Paenibacillaceae</taxon>
        <taxon>Chengkuizengella</taxon>
    </lineage>
</organism>
<evidence type="ECO:0000256" key="7">
    <source>
        <dbReference type="PIRSR" id="PIRSR600715-1"/>
    </source>
</evidence>
<evidence type="ECO:0000256" key="8">
    <source>
        <dbReference type="SAM" id="Phobius"/>
    </source>
</evidence>
<evidence type="ECO:0000256" key="4">
    <source>
        <dbReference type="ARBA" id="ARBA00022692"/>
    </source>
</evidence>
<feature type="binding site" evidence="7">
    <location>
        <position position="135"/>
    </location>
    <ligand>
        <name>Mg(2+)</name>
        <dbReference type="ChEBI" id="CHEBI:18420"/>
    </ligand>
</feature>
<dbReference type="PANTHER" id="PTHR22926">
    <property type="entry name" value="PHOSPHO-N-ACETYLMURAMOYL-PENTAPEPTIDE-TRANSFERASE"/>
    <property type="match status" value="1"/>
</dbReference>
<dbReference type="AlphaFoldDB" id="A0A6N9PXE2"/>
<keyword evidence="3 9" id="KW-0808">Transferase</keyword>
<protein>
    <submittedName>
        <fullName evidence="9">Undecaprenyl/decaprenyl-phosphate alpha-N-acetylglucosaminyl 1-phosphate transferase</fullName>
    </submittedName>
</protein>
<dbReference type="EMBL" id="SIJB01000005">
    <property type="protein sequence ID" value="NBI27667.1"/>
    <property type="molecule type" value="Genomic_DNA"/>
</dbReference>